<protein>
    <submittedName>
        <fullName evidence="1">Uncharacterized protein</fullName>
    </submittedName>
</protein>
<organism evidence="1 2">
    <name type="scientific">Penicillium alfredii</name>
    <dbReference type="NCBI Taxonomy" id="1506179"/>
    <lineage>
        <taxon>Eukaryota</taxon>
        <taxon>Fungi</taxon>
        <taxon>Dikarya</taxon>
        <taxon>Ascomycota</taxon>
        <taxon>Pezizomycotina</taxon>
        <taxon>Eurotiomycetes</taxon>
        <taxon>Eurotiomycetidae</taxon>
        <taxon>Eurotiales</taxon>
        <taxon>Aspergillaceae</taxon>
        <taxon>Penicillium</taxon>
    </lineage>
</organism>
<gene>
    <name evidence="1" type="ORF">NUU61_007310</name>
</gene>
<keyword evidence="2" id="KW-1185">Reference proteome</keyword>
<reference evidence="1" key="2">
    <citation type="journal article" date="2023" name="IMA Fungus">
        <title>Comparative genomic study of the Penicillium genus elucidates a diverse pangenome and 15 lateral gene transfer events.</title>
        <authorList>
            <person name="Petersen C."/>
            <person name="Sorensen T."/>
            <person name="Nielsen M.R."/>
            <person name="Sondergaard T.E."/>
            <person name="Sorensen J.L."/>
            <person name="Fitzpatrick D.A."/>
            <person name="Frisvad J.C."/>
            <person name="Nielsen K.L."/>
        </authorList>
    </citation>
    <scope>NUCLEOTIDE SEQUENCE</scope>
    <source>
        <strain evidence="1">IBT 34128</strain>
    </source>
</reference>
<evidence type="ECO:0000313" key="1">
    <source>
        <dbReference type="EMBL" id="KAJ5092440.1"/>
    </source>
</evidence>
<dbReference type="AlphaFoldDB" id="A0A9W9F2T7"/>
<accession>A0A9W9F2T7</accession>
<dbReference type="RefSeq" id="XP_056510635.1">
    <property type="nucleotide sequence ID" value="XM_056657835.1"/>
</dbReference>
<sequence>MDTGIIDWSQRARNRQEREFWAAFRVPFVLPRERQRLAASGISPWRAPPTSGPRARVGFKSPRFSQGALVWFLCFESQLLRWQKNNLSRFGLFPNVVHE</sequence>
<proteinExistence type="predicted"/>
<evidence type="ECO:0000313" key="2">
    <source>
        <dbReference type="Proteomes" id="UP001141434"/>
    </source>
</evidence>
<dbReference type="Proteomes" id="UP001141434">
    <property type="component" value="Unassembled WGS sequence"/>
</dbReference>
<dbReference type="GeneID" id="81397004"/>
<name>A0A9W9F2T7_9EURO</name>
<reference evidence="1" key="1">
    <citation type="submission" date="2022-11" db="EMBL/GenBank/DDBJ databases">
        <authorList>
            <person name="Petersen C."/>
        </authorList>
    </citation>
    <scope>NUCLEOTIDE SEQUENCE</scope>
    <source>
        <strain evidence="1">IBT 34128</strain>
    </source>
</reference>
<dbReference type="EMBL" id="JAPMSZ010000009">
    <property type="protein sequence ID" value="KAJ5092440.1"/>
    <property type="molecule type" value="Genomic_DNA"/>
</dbReference>
<comment type="caution">
    <text evidence="1">The sequence shown here is derived from an EMBL/GenBank/DDBJ whole genome shotgun (WGS) entry which is preliminary data.</text>
</comment>